<sequence>MLANAWQARHPGEDITMAAERAIGRVTVTYTAQTPGLDDTLAAFAKAGIPVRERRLEGQDAADFTAAHGDTFNVQPDYGDGWDGYDPERITDTVMQTAVLSPGQAADQIAYLRDQGLPESSGSDNRSTGDEPSSLFEGSTNELEDAAPSNTDNANQPVKVEEAARAVGMDDSGDLSTGSGAVELTDCDETRDDDPLAVGGIDEQLRNSGHQPQEQHAETVVDSRIFDASETVSGFSK</sequence>
<feature type="compositionally biased region" description="Basic and acidic residues" evidence="1">
    <location>
        <begin position="213"/>
        <end position="227"/>
    </location>
</feature>
<proteinExistence type="predicted"/>
<protein>
    <submittedName>
        <fullName evidence="2">Uncharacterized protein</fullName>
    </submittedName>
</protein>
<organism evidence="2 3">
    <name type="scientific">Bifidobacterium thermophilum</name>
    <dbReference type="NCBI Taxonomy" id="33905"/>
    <lineage>
        <taxon>Bacteria</taxon>
        <taxon>Bacillati</taxon>
        <taxon>Actinomycetota</taxon>
        <taxon>Actinomycetes</taxon>
        <taxon>Bifidobacteriales</taxon>
        <taxon>Bifidobacteriaceae</taxon>
        <taxon>Bifidobacterium</taxon>
    </lineage>
</organism>
<evidence type="ECO:0000256" key="1">
    <source>
        <dbReference type="SAM" id="MobiDB-lite"/>
    </source>
</evidence>
<dbReference type="Proteomes" id="UP000233727">
    <property type="component" value="Unassembled WGS sequence"/>
</dbReference>
<reference evidence="2 3" key="1">
    <citation type="submission" date="2017-10" db="EMBL/GenBank/DDBJ databases">
        <title>Bifidobacterium genomics.</title>
        <authorList>
            <person name="Lugli G.A."/>
            <person name="Milani C."/>
            <person name="Mancabelli L."/>
        </authorList>
    </citation>
    <scope>NUCLEOTIDE SEQUENCE [LARGE SCALE GENOMIC DNA]</scope>
    <source>
        <strain evidence="2 3">1542B</strain>
    </source>
</reference>
<feature type="region of interest" description="Disordered" evidence="1">
    <location>
        <begin position="115"/>
        <end position="237"/>
    </location>
</feature>
<comment type="caution">
    <text evidence="2">The sequence shown here is derived from an EMBL/GenBank/DDBJ whole genome shotgun (WGS) entry which is preliminary data.</text>
</comment>
<evidence type="ECO:0000313" key="3">
    <source>
        <dbReference type="Proteomes" id="UP000233727"/>
    </source>
</evidence>
<name>A0A2N3QF31_9BIFI</name>
<dbReference type="EMBL" id="PCGY01000022">
    <property type="protein sequence ID" value="PKU89171.1"/>
    <property type="molecule type" value="Genomic_DNA"/>
</dbReference>
<accession>A0A2N3QF31</accession>
<gene>
    <name evidence="2" type="ORF">CQR47_1605</name>
</gene>
<dbReference type="AlphaFoldDB" id="A0A2N3QF31"/>
<evidence type="ECO:0000313" key="2">
    <source>
        <dbReference type="EMBL" id="PKU89171.1"/>
    </source>
</evidence>